<dbReference type="EMBL" id="UZAG01005002">
    <property type="protein sequence ID" value="VDO17404.1"/>
    <property type="molecule type" value="Genomic_DNA"/>
</dbReference>
<dbReference type="Proteomes" id="UP000280834">
    <property type="component" value="Unassembled WGS sequence"/>
</dbReference>
<reference evidence="1 2" key="2">
    <citation type="submission" date="2018-11" db="EMBL/GenBank/DDBJ databases">
        <authorList>
            <consortium name="Pathogen Informatics"/>
        </authorList>
    </citation>
    <scope>NUCLEOTIDE SEQUENCE [LARGE SCALE GENOMIC DNA]</scope>
</reference>
<accession>A0A0R3QGV2</accession>
<gene>
    <name evidence="1" type="ORF">BTMF_LOCUS4880</name>
</gene>
<protein>
    <submittedName>
        <fullName evidence="1 3">Uncharacterized protein</fullName>
    </submittedName>
</protein>
<dbReference type="AlphaFoldDB" id="A0A0R3QGV2"/>
<dbReference type="WBParaSite" id="BTMF_0000560801-mRNA-1">
    <property type="protein sequence ID" value="BTMF_0000560801-mRNA-1"/>
    <property type="gene ID" value="BTMF_0000560801"/>
</dbReference>
<organism evidence="3">
    <name type="scientific">Brugia timori</name>
    <dbReference type="NCBI Taxonomy" id="42155"/>
    <lineage>
        <taxon>Eukaryota</taxon>
        <taxon>Metazoa</taxon>
        <taxon>Ecdysozoa</taxon>
        <taxon>Nematoda</taxon>
        <taxon>Chromadorea</taxon>
        <taxon>Rhabditida</taxon>
        <taxon>Spirurina</taxon>
        <taxon>Spiruromorpha</taxon>
        <taxon>Filarioidea</taxon>
        <taxon>Onchocercidae</taxon>
        <taxon>Brugia</taxon>
    </lineage>
</organism>
<reference evidence="3" key="1">
    <citation type="submission" date="2017-02" db="UniProtKB">
        <authorList>
            <consortium name="WormBaseParasite"/>
        </authorList>
    </citation>
    <scope>IDENTIFICATION</scope>
</reference>
<name>A0A0R3QGV2_9BILA</name>
<proteinExistence type="predicted"/>
<evidence type="ECO:0000313" key="2">
    <source>
        <dbReference type="Proteomes" id="UP000280834"/>
    </source>
</evidence>
<sequence length="50" mass="5460">MSIVASANDEISDQELISVTGIVTSNELISDHADNLVNLKFLIKFKIAKN</sequence>
<keyword evidence="2" id="KW-1185">Reference proteome</keyword>
<evidence type="ECO:0000313" key="3">
    <source>
        <dbReference type="WBParaSite" id="BTMF_0000560801-mRNA-1"/>
    </source>
</evidence>
<evidence type="ECO:0000313" key="1">
    <source>
        <dbReference type="EMBL" id="VDO17404.1"/>
    </source>
</evidence>